<dbReference type="GO" id="GO:0008233">
    <property type="term" value="F:peptidase activity"/>
    <property type="evidence" value="ECO:0007669"/>
    <property type="project" value="InterPro"/>
</dbReference>
<keyword evidence="3" id="KW-1185">Reference proteome</keyword>
<dbReference type="Pfam" id="PF13367">
    <property type="entry name" value="PrsW-protease"/>
    <property type="match status" value="1"/>
</dbReference>
<keyword evidence="1" id="KW-1133">Transmembrane helix</keyword>
<name>A0A919UPP9_9ACTN</name>
<evidence type="ECO:0000256" key="1">
    <source>
        <dbReference type="SAM" id="Phobius"/>
    </source>
</evidence>
<comment type="caution">
    <text evidence="2">The sequence shown here is derived from an EMBL/GenBank/DDBJ whole genome shotgun (WGS) entry which is preliminary data.</text>
</comment>
<proteinExistence type="predicted"/>
<dbReference type="PANTHER" id="PTHR36844">
    <property type="entry name" value="PROTEASE PRSW"/>
    <property type="match status" value="1"/>
</dbReference>
<gene>
    <name evidence="2" type="ORF">Aph01nite_42470</name>
</gene>
<feature type="transmembrane region" description="Helical" evidence="1">
    <location>
        <begin position="222"/>
        <end position="239"/>
    </location>
</feature>
<accession>A0A919UPP9</accession>
<keyword evidence="1" id="KW-0812">Transmembrane</keyword>
<sequence>MTGRPAFWLWAVACALGAYTTVVTLAPQAGVFSVAAVLAMIVLSPLLLLGFWLFHRVRPVRANPVGYALMALAWGGFGAFGVALVANPAFLSLIGKTMGLTFADRWGDAIAAPVNEELAKSAGVALLALAKPRPPRLITGPLAGFGYGALIGLGFQIVEDFLYVFNTITAAGGVQEVTDTLSSLFVRVVLSAWWSHWAMTAVAGAGLGYALGRTDLRAGRRALVGAAGVLLAMAMHAWWDSPALPGAFLTKGVPLLLVAAAVYLLARHDERTRLRVPAGAGIRQAT</sequence>
<dbReference type="InterPro" id="IPR026898">
    <property type="entry name" value="PrsW"/>
</dbReference>
<dbReference type="RefSeq" id="WP_204042632.1">
    <property type="nucleotide sequence ID" value="NZ_BOOA01000034.1"/>
</dbReference>
<evidence type="ECO:0000313" key="3">
    <source>
        <dbReference type="Proteomes" id="UP000640052"/>
    </source>
</evidence>
<feature type="transmembrane region" description="Helical" evidence="1">
    <location>
        <begin position="66"/>
        <end position="90"/>
    </location>
</feature>
<feature type="transmembrane region" description="Helical" evidence="1">
    <location>
        <begin position="142"/>
        <end position="165"/>
    </location>
</feature>
<keyword evidence="1" id="KW-0472">Membrane</keyword>
<organism evidence="2 3">
    <name type="scientific">Acrocarpospora phusangensis</name>
    <dbReference type="NCBI Taxonomy" id="1070424"/>
    <lineage>
        <taxon>Bacteria</taxon>
        <taxon>Bacillati</taxon>
        <taxon>Actinomycetota</taxon>
        <taxon>Actinomycetes</taxon>
        <taxon>Streptosporangiales</taxon>
        <taxon>Streptosporangiaceae</taxon>
        <taxon>Acrocarpospora</taxon>
    </lineage>
</organism>
<evidence type="ECO:0000313" key="2">
    <source>
        <dbReference type="EMBL" id="GIH25937.1"/>
    </source>
</evidence>
<reference evidence="2" key="1">
    <citation type="submission" date="2021-01" db="EMBL/GenBank/DDBJ databases">
        <title>Whole genome shotgun sequence of Acrocarpospora phusangensis NBRC 108782.</title>
        <authorList>
            <person name="Komaki H."/>
            <person name="Tamura T."/>
        </authorList>
    </citation>
    <scope>NUCLEOTIDE SEQUENCE</scope>
    <source>
        <strain evidence="2">NBRC 108782</strain>
    </source>
</reference>
<dbReference type="Proteomes" id="UP000640052">
    <property type="component" value="Unassembled WGS sequence"/>
</dbReference>
<dbReference type="AlphaFoldDB" id="A0A919UPP9"/>
<dbReference type="PANTHER" id="PTHR36844:SF1">
    <property type="entry name" value="PROTEASE PRSW"/>
    <property type="match status" value="1"/>
</dbReference>
<dbReference type="EMBL" id="BOOA01000034">
    <property type="protein sequence ID" value="GIH25937.1"/>
    <property type="molecule type" value="Genomic_DNA"/>
</dbReference>
<feature type="transmembrane region" description="Helical" evidence="1">
    <location>
        <begin position="185"/>
        <end position="210"/>
    </location>
</feature>
<protein>
    <recommendedName>
        <fullName evidence="4">Protease PrsW</fullName>
    </recommendedName>
</protein>
<feature type="transmembrane region" description="Helical" evidence="1">
    <location>
        <begin position="245"/>
        <end position="266"/>
    </location>
</feature>
<feature type="transmembrane region" description="Helical" evidence="1">
    <location>
        <begin position="30"/>
        <end position="54"/>
    </location>
</feature>
<evidence type="ECO:0008006" key="4">
    <source>
        <dbReference type="Google" id="ProtNLM"/>
    </source>
</evidence>